<accession>A0A368QIG2</accession>
<dbReference type="AlphaFoldDB" id="A0A368QIG2"/>
<reference evidence="1" key="2">
    <citation type="submission" date="2015-07" db="EMBL/GenBank/DDBJ databases">
        <authorList>
            <person name="Noorani M."/>
        </authorList>
    </citation>
    <scope>NUCLEOTIDE SEQUENCE</scope>
    <source>
        <strain evidence="1">Yugu1</strain>
    </source>
</reference>
<sequence>MRATQSICTFLPCCSSWLVGMRAVGRSPFFTAHMAAEAGKASPRSRAAQRIDRLVVTIRRRASEMTTLPCRHRHRNR</sequence>
<gene>
    <name evidence="1" type="ORF">SETIT_3G246200v2</name>
</gene>
<evidence type="ECO:0000313" key="1">
    <source>
        <dbReference type="EMBL" id="RCV17766.1"/>
    </source>
</evidence>
<proteinExistence type="predicted"/>
<dbReference type="EMBL" id="CM003530">
    <property type="protein sequence ID" value="RCV17766.1"/>
    <property type="molecule type" value="Genomic_DNA"/>
</dbReference>
<name>A0A368QIG2_SETIT</name>
<reference evidence="1" key="1">
    <citation type="journal article" date="2012" name="Nat. Biotechnol.">
        <title>Reference genome sequence of the model plant Setaria.</title>
        <authorList>
            <person name="Bennetzen J.L."/>
            <person name="Schmutz J."/>
            <person name="Wang H."/>
            <person name="Percifield R."/>
            <person name="Hawkins J."/>
            <person name="Pontaroli A.C."/>
            <person name="Estep M."/>
            <person name="Feng L."/>
            <person name="Vaughn J.N."/>
            <person name="Grimwood J."/>
            <person name="Jenkins J."/>
            <person name="Barry K."/>
            <person name="Lindquist E."/>
            <person name="Hellsten U."/>
            <person name="Deshpande S."/>
            <person name="Wang X."/>
            <person name="Wu X."/>
            <person name="Mitros T."/>
            <person name="Triplett J."/>
            <person name="Yang X."/>
            <person name="Ye C.Y."/>
            <person name="Mauro-Herrera M."/>
            <person name="Wang L."/>
            <person name="Li P."/>
            <person name="Sharma M."/>
            <person name="Sharma R."/>
            <person name="Ronald P.C."/>
            <person name="Panaud O."/>
            <person name="Kellogg E.A."/>
            <person name="Brutnell T.P."/>
            <person name="Doust A.N."/>
            <person name="Tuskan G.A."/>
            <person name="Rokhsar D."/>
            <person name="Devos K.M."/>
        </authorList>
    </citation>
    <scope>NUCLEOTIDE SEQUENCE [LARGE SCALE GENOMIC DNA]</scope>
    <source>
        <strain evidence="1">Yugu1</strain>
    </source>
</reference>
<protein>
    <submittedName>
        <fullName evidence="1">Uncharacterized protein</fullName>
    </submittedName>
</protein>
<organism evidence="1">
    <name type="scientific">Setaria italica</name>
    <name type="common">Foxtail millet</name>
    <name type="synonym">Panicum italicum</name>
    <dbReference type="NCBI Taxonomy" id="4555"/>
    <lineage>
        <taxon>Eukaryota</taxon>
        <taxon>Viridiplantae</taxon>
        <taxon>Streptophyta</taxon>
        <taxon>Embryophyta</taxon>
        <taxon>Tracheophyta</taxon>
        <taxon>Spermatophyta</taxon>
        <taxon>Magnoliopsida</taxon>
        <taxon>Liliopsida</taxon>
        <taxon>Poales</taxon>
        <taxon>Poaceae</taxon>
        <taxon>PACMAD clade</taxon>
        <taxon>Panicoideae</taxon>
        <taxon>Panicodae</taxon>
        <taxon>Paniceae</taxon>
        <taxon>Cenchrinae</taxon>
        <taxon>Setaria</taxon>
    </lineage>
</organism>